<evidence type="ECO:0000313" key="9">
    <source>
        <dbReference type="Proteomes" id="UP001430755"/>
    </source>
</evidence>
<feature type="transmembrane region" description="Helical" evidence="7">
    <location>
        <begin position="359"/>
        <end position="381"/>
    </location>
</feature>
<comment type="subcellular location">
    <subcellularLocation>
        <location evidence="1">Cell membrane</location>
        <topology evidence="1">Multi-pass membrane protein</topology>
    </subcellularLocation>
</comment>
<dbReference type="PANTHER" id="PTHR30250">
    <property type="entry name" value="PST FAMILY PREDICTED COLANIC ACID TRANSPORTER"/>
    <property type="match status" value="1"/>
</dbReference>
<dbReference type="EMBL" id="JAJMLW010000001">
    <property type="protein sequence ID" value="MCI2241151.1"/>
    <property type="molecule type" value="Genomic_DNA"/>
</dbReference>
<keyword evidence="2" id="KW-1003">Cell membrane</keyword>
<protein>
    <submittedName>
        <fullName evidence="8">Lipopolysaccharide biosynthesis protein</fullName>
    </submittedName>
</protein>
<evidence type="ECO:0000256" key="2">
    <source>
        <dbReference type="ARBA" id="ARBA00022475"/>
    </source>
</evidence>
<gene>
    <name evidence="8" type="ORF">LPT13_02140</name>
</gene>
<evidence type="ECO:0000256" key="7">
    <source>
        <dbReference type="SAM" id="Phobius"/>
    </source>
</evidence>
<evidence type="ECO:0000313" key="8">
    <source>
        <dbReference type="EMBL" id="MCI2241151.1"/>
    </source>
</evidence>
<feature type="compositionally biased region" description="Basic residues" evidence="6">
    <location>
        <begin position="45"/>
        <end position="54"/>
    </location>
</feature>
<comment type="caution">
    <text evidence="8">The sequence shown here is derived from an EMBL/GenBank/DDBJ whole genome shotgun (WGS) entry which is preliminary data.</text>
</comment>
<organism evidence="8 9">
    <name type="scientific">Adlercreutzia faecimuris</name>
    <dbReference type="NCBI Taxonomy" id="2897341"/>
    <lineage>
        <taxon>Bacteria</taxon>
        <taxon>Bacillati</taxon>
        <taxon>Actinomycetota</taxon>
        <taxon>Coriobacteriia</taxon>
        <taxon>Eggerthellales</taxon>
        <taxon>Eggerthellaceae</taxon>
        <taxon>Adlercreutzia</taxon>
    </lineage>
</organism>
<feature type="region of interest" description="Disordered" evidence="6">
    <location>
        <begin position="1"/>
        <end position="165"/>
    </location>
</feature>
<keyword evidence="4 7" id="KW-1133">Transmembrane helix</keyword>
<keyword evidence="3 7" id="KW-0812">Transmembrane</keyword>
<feature type="transmembrane region" description="Helical" evidence="7">
    <location>
        <begin position="203"/>
        <end position="223"/>
    </location>
</feature>
<proteinExistence type="predicted"/>
<evidence type="ECO:0000256" key="6">
    <source>
        <dbReference type="SAM" id="MobiDB-lite"/>
    </source>
</evidence>
<feature type="compositionally biased region" description="Low complexity" evidence="6">
    <location>
        <begin position="134"/>
        <end position="165"/>
    </location>
</feature>
<dbReference type="InterPro" id="IPR050833">
    <property type="entry name" value="Poly_Biosynth_Transport"/>
</dbReference>
<evidence type="ECO:0000256" key="1">
    <source>
        <dbReference type="ARBA" id="ARBA00004651"/>
    </source>
</evidence>
<dbReference type="PANTHER" id="PTHR30250:SF11">
    <property type="entry name" value="O-ANTIGEN TRANSPORTER-RELATED"/>
    <property type="match status" value="1"/>
</dbReference>
<keyword evidence="9" id="KW-1185">Reference proteome</keyword>
<dbReference type="Proteomes" id="UP001430755">
    <property type="component" value="Unassembled WGS sequence"/>
</dbReference>
<dbReference type="RefSeq" id="WP_242163017.1">
    <property type="nucleotide sequence ID" value="NZ_JAJMLW010000001.1"/>
</dbReference>
<evidence type="ECO:0000256" key="5">
    <source>
        <dbReference type="ARBA" id="ARBA00023136"/>
    </source>
</evidence>
<feature type="transmembrane region" description="Helical" evidence="7">
    <location>
        <begin position="329"/>
        <end position="353"/>
    </location>
</feature>
<feature type="compositionally biased region" description="Basic and acidic residues" evidence="6">
    <location>
        <begin position="1"/>
        <end position="13"/>
    </location>
</feature>
<feature type="transmembrane region" description="Helical" evidence="7">
    <location>
        <begin position="575"/>
        <end position="594"/>
    </location>
</feature>
<sequence>MADATHHNEEPRPMGRASSSEGGVPSASSAPAARPRARAAASRPGTRRPPRGARPRTAADGSAQPTRRLAADAPSRRASADDASAQPTRRLPDDGRTRPLAADASRPRVSRERARAAVPADSPRPRAARGAEQDVVSADARARSAHAGAPGAPQTPRGQRPPRQNPIARLVNQWFDRVMGAISDGGLSGQEEHYAAHRTTRDFIWNTVGVGAWGMVFPLLTMIATQLMGVEQAGMLSMAFVTGSLLMILANFGVRTYQISDVEETHSFADYQVNRWITCVLMVLVGVAYCSIRGYESEMFYISIGIYLYRMVDGLADVYEGRLQQVDKLYLAGASQAIRSVLALVVFAIALFVTRNMVVAAFAMAIAAAATFVVVTYPLTLLETPKSRKASPASVLALFKNTAPLFVALFLYAVIDNMPKFVMEGQLSYDNQLYFNALYFPAQGILITAQLVYKPLLVRMAGVWQDAGKRRQFDLIMVGILLVIVGITVANVAVMAWIGVPVMSFLYGVDFEQFRGLMLIMLAAGGVTAAIDFLYQTITVMRRQKDVTTLYLVTFGFSLFVPILLVTFTGLPGAVLSYLIVMSILFVLLVWEYFRIRADLSRRPQAPGAPVAPAAVAGTGAGVGPAAASDLATIEPEALDKKE</sequence>
<keyword evidence="5 7" id="KW-0472">Membrane</keyword>
<evidence type="ECO:0000256" key="4">
    <source>
        <dbReference type="ARBA" id="ARBA00022989"/>
    </source>
</evidence>
<name>A0ABS9WE64_9ACTN</name>
<feature type="compositionally biased region" description="Low complexity" evidence="6">
    <location>
        <begin position="17"/>
        <end position="44"/>
    </location>
</feature>
<reference evidence="8" key="1">
    <citation type="submission" date="2021-11" db="EMBL/GenBank/DDBJ databases">
        <title>A Novel Adlercreutzia Species, isolated from a Allomyrina dichotoma larva feces.</title>
        <authorList>
            <person name="Suh M.K."/>
        </authorList>
    </citation>
    <scope>NUCLEOTIDE SEQUENCE</scope>
    <source>
        <strain evidence="8">JBNU-10</strain>
    </source>
</reference>
<feature type="transmembrane region" description="Helical" evidence="7">
    <location>
        <begin position="547"/>
        <end position="569"/>
    </location>
</feature>
<feature type="transmembrane region" description="Helical" evidence="7">
    <location>
        <begin position="517"/>
        <end position="535"/>
    </location>
</feature>
<accession>A0ABS9WE64</accession>
<feature type="transmembrane region" description="Helical" evidence="7">
    <location>
        <begin position="273"/>
        <end position="292"/>
    </location>
</feature>
<feature type="transmembrane region" description="Helical" evidence="7">
    <location>
        <begin position="393"/>
        <end position="413"/>
    </location>
</feature>
<feature type="transmembrane region" description="Helical" evidence="7">
    <location>
        <begin position="473"/>
        <end position="497"/>
    </location>
</feature>
<feature type="transmembrane region" description="Helical" evidence="7">
    <location>
        <begin position="235"/>
        <end position="253"/>
    </location>
</feature>
<feature type="compositionally biased region" description="Basic and acidic residues" evidence="6">
    <location>
        <begin position="105"/>
        <end position="115"/>
    </location>
</feature>
<evidence type="ECO:0000256" key="3">
    <source>
        <dbReference type="ARBA" id="ARBA00022692"/>
    </source>
</evidence>